<proteinExistence type="predicted"/>
<keyword evidence="1" id="KW-0812">Transmembrane</keyword>
<dbReference type="RefSeq" id="WP_185679211.1">
    <property type="nucleotide sequence ID" value="NZ_JACLAX010000007.1"/>
</dbReference>
<comment type="caution">
    <text evidence="2">The sequence shown here is derived from an EMBL/GenBank/DDBJ whole genome shotgun (WGS) entry which is preliminary data.</text>
</comment>
<keyword evidence="3" id="KW-1185">Reference proteome</keyword>
<accession>A0A7X1FYS1</accession>
<name>A0A7X1FYS1_9SPHN</name>
<keyword evidence="1" id="KW-0472">Membrane</keyword>
<gene>
    <name evidence="2" type="ORF">H7F53_09385</name>
</gene>
<dbReference type="Proteomes" id="UP000551327">
    <property type="component" value="Unassembled WGS sequence"/>
</dbReference>
<evidence type="ECO:0000313" key="2">
    <source>
        <dbReference type="EMBL" id="MBC2669354.1"/>
    </source>
</evidence>
<feature type="transmembrane region" description="Helical" evidence="1">
    <location>
        <begin position="98"/>
        <end position="116"/>
    </location>
</feature>
<protein>
    <submittedName>
        <fullName evidence="2">DUF962 domain-containing protein</fullName>
    </submittedName>
</protein>
<dbReference type="PANTHER" id="PTHR28026:SF9">
    <property type="entry name" value="2-HYDROXY-PALMITIC ACID DIOXYGENASE MPO1"/>
    <property type="match status" value="1"/>
</dbReference>
<dbReference type="GO" id="GO:0016020">
    <property type="term" value="C:membrane"/>
    <property type="evidence" value="ECO:0007669"/>
    <property type="project" value="GOC"/>
</dbReference>
<feature type="transmembrane region" description="Helical" evidence="1">
    <location>
        <begin position="21"/>
        <end position="39"/>
    </location>
</feature>
<keyword evidence="1" id="KW-1133">Transmembrane helix</keyword>
<reference evidence="2 3" key="1">
    <citation type="submission" date="2020-08" db="EMBL/GenBank/DDBJ databases">
        <title>The genome sequence of type strain Novosphingobium piscinae KCTC 42194.</title>
        <authorList>
            <person name="Liu Y."/>
        </authorList>
    </citation>
    <scope>NUCLEOTIDE SEQUENCE [LARGE SCALE GENOMIC DNA]</scope>
    <source>
        <strain evidence="2 3">KCTC 42194</strain>
    </source>
</reference>
<dbReference type="GO" id="GO:0046521">
    <property type="term" value="P:sphingoid catabolic process"/>
    <property type="evidence" value="ECO:0007669"/>
    <property type="project" value="TreeGrafter"/>
</dbReference>
<dbReference type="AlphaFoldDB" id="A0A7X1FYS1"/>
<organism evidence="2 3">
    <name type="scientific">Novosphingobium piscinae</name>
    <dbReference type="NCBI Taxonomy" id="1507448"/>
    <lineage>
        <taxon>Bacteria</taxon>
        <taxon>Pseudomonadati</taxon>
        <taxon>Pseudomonadota</taxon>
        <taxon>Alphaproteobacteria</taxon>
        <taxon>Sphingomonadales</taxon>
        <taxon>Sphingomonadaceae</taxon>
        <taxon>Novosphingobium</taxon>
    </lineage>
</organism>
<dbReference type="InterPro" id="IPR009305">
    <property type="entry name" value="Mpo1-like"/>
</dbReference>
<feature type="transmembrane region" description="Helical" evidence="1">
    <location>
        <begin position="51"/>
        <end position="68"/>
    </location>
</feature>
<dbReference type="PANTHER" id="PTHR28026">
    <property type="entry name" value="DUF962 DOMAIN PROTEIN (AFU_ORTHOLOGUE AFUA_8G05310)"/>
    <property type="match status" value="1"/>
</dbReference>
<dbReference type="Pfam" id="PF06127">
    <property type="entry name" value="Mpo1-like"/>
    <property type="match status" value="1"/>
</dbReference>
<sequence length="171" mass="18395">MTPLAARLSAYGDYHRDPRNVATHLVGIPLIVVAVGVLASRPLLPLGDGLTLTPAMLIALAASLYYLWLDRGFGIVMATLMALNVWLGLQAARLDTPVWFGLGLGLFVVGWAFQFLGHHYEGRKPAFLDDLSGLIIGPLFVAAEVSVRLGLRRELKAALGGPPPRDSRVTT</sequence>
<evidence type="ECO:0000256" key="1">
    <source>
        <dbReference type="SAM" id="Phobius"/>
    </source>
</evidence>
<feature type="transmembrane region" description="Helical" evidence="1">
    <location>
        <begin position="75"/>
        <end position="92"/>
    </location>
</feature>
<dbReference type="EMBL" id="JACLAX010000007">
    <property type="protein sequence ID" value="MBC2669354.1"/>
    <property type="molecule type" value="Genomic_DNA"/>
</dbReference>
<evidence type="ECO:0000313" key="3">
    <source>
        <dbReference type="Proteomes" id="UP000551327"/>
    </source>
</evidence>